<dbReference type="AlphaFoldDB" id="A0A7S0NX62"/>
<gene>
    <name evidence="2" type="ORF">CLEP1334_LOCUS14318</name>
</gene>
<organism evidence="2">
    <name type="scientific">Calcidiscus leptoporus</name>
    <dbReference type="NCBI Taxonomy" id="127549"/>
    <lineage>
        <taxon>Eukaryota</taxon>
        <taxon>Haptista</taxon>
        <taxon>Haptophyta</taxon>
        <taxon>Prymnesiophyceae</taxon>
        <taxon>Coccolithales</taxon>
        <taxon>Calcidiscaceae</taxon>
        <taxon>Calcidiscus</taxon>
    </lineage>
</organism>
<dbReference type="EMBL" id="HBER01028530">
    <property type="protein sequence ID" value="CAD8539035.1"/>
    <property type="molecule type" value="Transcribed_RNA"/>
</dbReference>
<sequence length="449" mass="47722">MPSGSFGGMFYEVGCSNRGSPLWNRNPRSAKANSNRPCTFGSRAALKGSYWGKEWADMGKGQYAHLSYDVSTINKGESLFLRTAGEVENRSMLNTKATPEAAKRMRRASISEGVPMLSSASADAFPTGWRAGRRASMPTMRTSHASLMPLVPTAAPASEPPLFATPSQSSSAATMCAAVAHRPSRVPSQPSSRDTSQPPSRGEPRRPSADGAMFPVALGVGAAARPYSPVETDCSSMPPKPKALRPSRPASAQASAQRSKGGVVLNSTAPPSTRPTRPASASASAMASTVSLVRSRKREERPVELITPASRLEAILQQHAGLPDELGRAPPLTRQHTLKVTVEHCIAPRPSQTLRGSQEKYAHTFRSLRAAVEPLVGAATLDMAANADGLSPRIGAFEVSFTLVDGASNTSHGPFPLFSKLERGAWPSPRRLASQLEVAVHALLKHARH</sequence>
<proteinExistence type="predicted"/>
<name>A0A7S0NX62_9EUKA</name>
<evidence type="ECO:0000313" key="2">
    <source>
        <dbReference type="EMBL" id="CAD8539035.1"/>
    </source>
</evidence>
<feature type="compositionally biased region" description="Low complexity" evidence="1">
    <location>
        <begin position="246"/>
        <end position="259"/>
    </location>
</feature>
<feature type="region of interest" description="Disordered" evidence="1">
    <location>
        <begin position="174"/>
        <end position="212"/>
    </location>
</feature>
<reference evidence="2" key="1">
    <citation type="submission" date="2021-01" db="EMBL/GenBank/DDBJ databases">
        <authorList>
            <person name="Corre E."/>
            <person name="Pelletier E."/>
            <person name="Niang G."/>
            <person name="Scheremetjew M."/>
            <person name="Finn R."/>
            <person name="Kale V."/>
            <person name="Holt S."/>
            <person name="Cochrane G."/>
            <person name="Meng A."/>
            <person name="Brown T."/>
            <person name="Cohen L."/>
        </authorList>
    </citation>
    <scope>NUCLEOTIDE SEQUENCE</scope>
    <source>
        <strain evidence="2">RCC1130</strain>
    </source>
</reference>
<protein>
    <submittedName>
        <fullName evidence="2">Uncharacterized protein</fullName>
    </submittedName>
</protein>
<feature type="compositionally biased region" description="Low complexity" evidence="1">
    <location>
        <begin position="267"/>
        <end position="289"/>
    </location>
</feature>
<evidence type="ECO:0000256" key="1">
    <source>
        <dbReference type="SAM" id="MobiDB-lite"/>
    </source>
</evidence>
<accession>A0A7S0NX62</accession>
<feature type="region of interest" description="Disordered" evidence="1">
    <location>
        <begin position="227"/>
        <end position="301"/>
    </location>
</feature>